<feature type="transmembrane region" description="Helical" evidence="4">
    <location>
        <begin position="176"/>
        <end position="197"/>
    </location>
</feature>
<dbReference type="Gene3D" id="1.20.1250.20">
    <property type="entry name" value="MFS general substrate transporter like domains"/>
    <property type="match status" value="1"/>
</dbReference>
<feature type="transmembrane region" description="Helical" evidence="4">
    <location>
        <begin position="263"/>
        <end position="283"/>
    </location>
</feature>
<feature type="transmembrane region" description="Helical" evidence="4">
    <location>
        <begin position="290"/>
        <end position="309"/>
    </location>
</feature>
<feature type="transmembrane region" description="Helical" evidence="4">
    <location>
        <begin position="315"/>
        <end position="335"/>
    </location>
</feature>
<dbReference type="PROSITE" id="PS50850">
    <property type="entry name" value="MFS"/>
    <property type="match status" value="1"/>
</dbReference>
<evidence type="ECO:0000313" key="6">
    <source>
        <dbReference type="EMBL" id="EFE96326.1"/>
    </source>
</evidence>
<feature type="transmembrane region" description="Helical" evidence="4">
    <location>
        <begin position="347"/>
        <end position="367"/>
    </location>
</feature>
<dbReference type="InterPro" id="IPR036259">
    <property type="entry name" value="MFS_trans_sf"/>
</dbReference>
<keyword evidence="2 4" id="KW-1133">Transmembrane helix</keyword>
<evidence type="ECO:0000256" key="1">
    <source>
        <dbReference type="ARBA" id="ARBA00022692"/>
    </source>
</evidence>
<reference evidence="6 7" key="1">
    <citation type="submission" date="2010-01" db="EMBL/GenBank/DDBJ databases">
        <authorList>
            <person name="Muzny D."/>
            <person name="Qin X."/>
            <person name="Deng J."/>
            <person name="Jiang H."/>
            <person name="Liu Y."/>
            <person name="Qu J."/>
            <person name="Song X.-Z."/>
            <person name="Zhang L."/>
            <person name="Thornton R."/>
            <person name="Coyle M."/>
            <person name="Francisco L."/>
            <person name="Jackson L."/>
            <person name="Javaid M."/>
            <person name="Korchina V."/>
            <person name="Kovar C."/>
            <person name="Mata R."/>
            <person name="Mathew T."/>
            <person name="Ngo R."/>
            <person name="Nguyen L."/>
            <person name="Nguyen N."/>
            <person name="Okwuonu G."/>
            <person name="Ongeri F."/>
            <person name="Pham C."/>
            <person name="Simmons D."/>
            <person name="Wilczek-Boney K."/>
            <person name="Hale W."/>
            <person name="Jakkamsetti A."/>
            <person name="Pham P."/>
            <person name="Ruth R."/>
            <person name="San Lucas F."/>
            <person name="Warren J."/>
            <person name="Zhang J."/>
            <person name="Zhao Z."/>
            <person name="Zhou C."/>
            <person name="Zhu D."/>
            <person name="Lee S."/>
            <person name="Bess C."/>
            <person name="Blankenburg K."/>
            <person name="Forbes L."/>
            <person name="Fu Q."/>
            <person name="Gubbala S."/>
            <person name="Hirani K."/>
            <person name="Jayaseelan J.C."/>
            <person name="Lara F."/>
            <person name="Munidasa M."/>
            <person name="Palculict T."/>
            <person name="Patil S."/>
            <person name="Pu L.-L."/>
            <person name="Saada N."/>
            <person name="Tang L."/>
            <person name="Weissenberger G."/>
            <person name="Zhu Y."/>
            <person name="Hemphill L."/>
            <person name="Shang Y."/>
            <person name="Youmans B."/>
            <person name="Ayvaz T."/>
            <person name="Ross M."/>
            <person name="Santibanez J."/>
            <person name="Aqrawi P."/>
            <person name="Gross S."/>
            <person name="Joshi V."/>
            <person name="Fowler G."/>
            <person name="Nazareth L."/>
            <person name="Reid J."/>
            <person name="Worley K."/>
            <person name="Petrosino J."/>
            <person name="Highlander S."/>
            <person name="Gibbs R."/>
        </authorList>
    </citation>
    <scope>NUCLEOTIDE SEQUENCE [LARGE SCALE GENOMIC DNA]</scope>
    <source>
        <strain evidence="6 7">DSM 4582</strain>
    </source>
</reference>
<dbReference type="InterPro" id="IPR052524">
    <property type="entry name" value="MFS_Cyanate_Porter"/>
</dbReference>
<dbReference type="InterPro" id="IPR011701">
    <property type="entry name" value="MFS"/>
</dbReference>
<feature type="transmembrane region" description="Helical" evidence="4">
    <location>
        <begin position="379"/>
        <end position="399"/>
    </location>
</feature>
<dbReference type="InterPro" id="IPR020846">
    <property type="entry name" value="MFS_dom"/>
</dbReference>
<proteinExistence type="predicted"/>
<dbReference type="STRING" id="667129.HMPREF0758_2042"/>
<feature type="transmembrane region" description="Helical" evidence="4">
    <location>
        <begin position="218"/>
        <end position="243"/>
    </location>
</feature>
<dbReference type="SUPFAM" id="SSF103473">
    <property type="entry name" value="MFS general substrate transporter"/>
    <property type="match status" value="1"/>
</dbReference>
<evidence type="ECO:0000313" key="7">
    <source>
        <dbReference type="Proteomes" id="UP000005723"/>
    </source>
</evidence>
<dbReference type="PANTHER" id="PTHR23523:SF2">
    <property type="entry name" value="2-NITROIMIDAZOLE TRANSPORTER"/>
    <property type="match status" value="1"/>
</dbReference>
<keyword evidence="3 4" id="KW-0472">Membrane</keyword>
<protein>
    <submittedName>
        <fullName evidence="6">Transporter, major facilitator family protein</fullName>
    </submittedName>
</protein>
<organism evidence="6 7">
    <name type="scientific">Serratia odorifera DSM 4582</name>
    <dbReference type="NCBI Taxonomy" id="667129"/>
    <lineage>
        <taxon>Bacteria</taxon>
        <taxon>Pseudomonadati</taxon>
        <taxon>Pseudomonadota</taxon>
        <taxon>Gammaproteobacteria</taxon>
        <taxon>Enterobacterales</taxon>
        <taxon>Yersiniaceae</taxon>
        <taxon>Serratia</taxon>
    </lineage>
</organism>
<feature type="transmembrane region" description="Helical" evidence="4">
    <location>
        <begin position="57"/>
        <end position="78"/>
    </location>
</feature>
<evidence type="ECO:0000259" key="5">
    <source>
        <dbReference type="PROSITE" id="PS50850"/>
    </source>
</evidence>
<keyword evidence="1 4" id="KW-0812">Transmembrane</keyword>
<dbReference type="Pfam" id="PF07690">
    <property type="entry name" value="MFS_1"/>
    <property type="match status" value="1"/>
</dbReference>
<dbReference type="GO" id="GO:0022857">
    <property type="term" value="F:transmembrane transporter activity"/>
    <property type="evidence" value="ECO:0007669"/>
    <property type="project" value="InterPro"/>
</dbReference>
<feature type="transmembrane region" description="Helical" evidence="4">
    <location>
        <begin position="20"/>
        <end position="37"/>
    </location>
</feature>
<evidence type="ECO:0000256" key="2">
    <source>
        <dbReference type="ARBA" id="ARBA00022989"/>
    </source>
</evidence>
<evidence type="ECO:0000256" key="3">
    <source>
        <dbReference type="ARBA" id="ARBA00023136"/>
    </source>
</evidence>
<dbReference type="EMBL" id="ADBY01000033">
    <property type="protein sequence ID" value="EFE96326.1"/>
    <property type="molecule type" value="Genomic_DNA"/>
</dbReference>
<evidence type="ECO:0000256" key="4">
    <source>
        <dbReference type="SAM" id="Phobius"/>
    </source>
</evidence>
<comment type="caution">
    <text evidence="6">The sequence shown here is derived from an EMBL/GenBank/DDBJ whole genome shotgun (WGS) entry which is preliminary data.</text>
</comment>
<gene>
    <name evidence="6" type="primary">yeaN</name>
    <name evidence="6" type="ORF">HMPREF0758_2042</name>
</gene>
<dbReference type="PANTHER" id="PTHR23523">
    <property type="match status" value="1"/>
</dbReference>
<feature type="transmembrane region" description="Helical" evidence="4">
    <location>
        <begin position="114"/>
        <end position="135"/>
    </location>
</feature>
<dbReference type="HOGENOM" id="CLU_038046_1_0_6"/>
<dbReference type="Proteomes" id="UP000005723">
    <property type="component" value="Unassembled WGS sequence"/>
</dbReference>
<name>D4E1J2_SEROD</name>
<keyword evidence="7" id="KW-1185">Reference proteome</keyword>
<dbReference type="AlphaFoldDB" id="D4E1J2"/>
<feature type="transmembrane region" description="Helical" evidence="4">
    <location>
        <begin position="90"/>
        <end position="108"/>
    </location>
</feature>
<feature type="domain" description="Major facilitator superfamily (MFS) profile" evidence="5">
    <location>
        <begin position="24"/>
        <end position="403"/>
    </location>
</feature>
<accession>D4E1J2</accession>
<feature type="transmembrane region" description="Helical" evidence="4">
    <location>
        <begin position="147"/>
        <end position="170"/>
    </location>
</feature>
<sequence length="411" mass="42565">MRPLKSFFLPEKAKFMSHTTNKWSSIILVTGILFIAINLRVPFTAIAPVLESIRHDFGLSITAVGLLNSLPLLAFAAFSPLSASISHKYGLERTLFGALAVISAGILLRSAGSVWALYGGTILIGIGIALGNVLLPGLIKRDFSGNVASVTGAYSITMGAAGAIGSAIVIPLTQGWGWNIALAMLVIAPLLALLLWLPQLKMKHQLPGEGEKKAATVAVWRSPLAWQVTLFMGLNAMPFYVAVGWLPAILTDSGLSSAQAGEVHGILQLTTAIPGLILAATLHRLNDQKAAAAGVSLLTAASFIGILYLPNLAMLWAALLGFGSGASMMLGLTFIGLRTKNAGDAAALSGMAQSVGYLMAAMGPLLLGKVQELSGGWTLPLLMTAAIAVAGACTGMAAGRNAHLEPAQQPG</sequence>